<dbReference type="EMBL" id="BKCJ011372914">
    <property type="protein sequence ID" value="GFD26940.1"/>
    <property type="molecule type" value="Genomic_DNA"/>
</dbReference>
<sequence>GDWQQDGGHPQESGLLRRQGEVAEINEEQPAPDSGRRPAGPYRIVSGYRGADSVGARPDYRLDAAQARPVRV</sequence>
<evidence type="ECO:0000313" key="2">
    <source>
        <dbReference type="EMBL" id="GFD26940.1"/>
    </source>
</evidence>
<feature type="non-terminal residue" evidence="2">
    <location>
        <position position="1"/>
    </location>
</feature>
<organism evidence="2">
    <name type="scientific">Tanacetum cinerariifolium</name>
    <name type="common">Dalmatian daisy</name>
    <name type="synonym">Chrysanthemum cinerariifolium</name>
    <dbReference type="NCBI Taxonomy" id="118510"/>
    <lineage>
        <taxon>Eukaryota</taxon>
        <taxon>Viridiplantae</taxon>
        <taxon>Streptophyta</taxon>
        <taxon>Embryophyta</taxon>
        <taxon>Tracheophyta</taxon>
        <taxon>Spermatophyta</taxon>
        <taxon>Magnoliopsida</taxon>
        <taxon>eudicotyledons</taxon>
        <taxon>Gunneridae</taxon>
        <taxon>Pentapetalae</taxon>
        <taxon>asterids</taxon>
        <taxon>campanulids</taxon>
        <taxon>Asterales</taxon>
        <taxon>Asteraceae</taxon>
        <taxon>Asteroideae</taxon>
        <taxon>Anthemideae</taxon>
        <taxon>Anthemidinae</taxon>
        <taxon>Tanacetum</taxon>
    </lineage>
</organism>
<comment type="caution">
    <text evidence="2">The sequence shown here is derived from an EMBL/GenBank/DDBJ whole genome shotgun (WGS) entry which is preliminary data.</text>
</comment>
<reference evidence="2" key="1">
    <citation type="journal article" date="2019" name="Sci. Rep.">
        <title>Draft genome of Tanacetum cinerariifolium, the natural source of mosquito coil.</title>
        <authorList>
            <person name="Yamashiro T."/>
            <person name="Shiraishi A."/>
            <person name="Satake H."/>
            <person name="Nakayama K."/>
        </authorList>
    </citation>
    <scope>NUCLEOTIDE SEQUENCE</scope>
</reference>
<feature type="region of interest" description="Disordered" evidence="1">
    <location>
        <begin position="1"/>
        <end position="44"/>
    </location>
</feature>
<feature type="non-terminal residue" evidence="2">
    <location>
        <position position="72"/>
    </location>
</feature>
<evidence type="ECO:0000256" key="1">
    <source>
        <dbReference type="SAM" id="MobiDB-lite"/>
    </source>
</evidence>
<proteinExistence type="predicted"/>
<name>A0A699UWP7_TANCI</name>
<accession>A0A699UWP7</accession>
<dbReference type="AlphaFoldDB" id="A0A699UWP7"/>
<protein>
    <submittedName>
        <fullName evidence="2">Uncharacterized protein</fullName>
    </submittedName>
</protein>
<gene>
    <name evidence="2" type="ORF">Tci_898909</name>
</gene>